<keyword evidence="2" id="KW-1185">Reference proteome</keyword>
<sequence>MSLLCLIGRHRPSAVSLTYGKDGDYLALCEVCAVPLARHRTGGWHAVRPLAHAPLGNIVTDTAHNL</sequence>
<reference evidence="2" key="1">
    <citation type="journal article" date="2017" name="J. Biotechnol.">
        <title>Complete genome sequence of Novosphingobium resinovorum SA1, a versatile xenobiotic-degrading bacterium capable of utilizing sulfanilic acid.</title>
        <authorList>
            <person name="Hegedus B."/>
            <person name="Kos P.B."/>
            <person name="Balint B."/>
            <person name="Maroti G."/>
            <person name="Gan H.M."/>
            <person name="Perei K."/>
            <person name="Rakhely G."/>
        </authorList>
    </citation>
    <scope>NUCLEOTIDE SEQUENCE [LARGE SCALE GENOMIC DNA]</scope>
    <source>
        <strain evidence="2">SA1</strain>
    </source>
</reference>
<organism evidence="1 2">
    <name type="scientific">Novosphingobium resinovorum</name>
    <dbReference type="NCBI Taxonomy" id="158500"/>
    <lineage>
        <taxon>Bacteria</taxon>
        <taxon>Pseudomonadati</taxon>
        <taxon>Pseudomonadota</taxon>
        <taxon>Alphaproteobacteria</taxon>
        <taxon>Sphingomonadales</taxon>
        <taxon>Sphingomonadaceae</taxon>
        <taxon>Novosphingobium</taxon>
    </lineage>
</organism>
<evidence type="ECO:0000313" key="1">
    <source>
        <dbReference type="EMBL" id="AOR80878.1"/>
    </source>
</evidence>
<dbReference type="OrthoDB" id="7511103at2"/>
<protein>
    <submittedName>
        <fullName evidence="1">Uncharacterized protein</fullName>
    </submittedName>
</protein>
<accession>A0A1D8AFI7</accession>
<dbReference type="EMBL" id="CP017077">
    <property type="protein sequence ID" value="AOR80878.1"/>
    <property type="molecule type" value="Genomic_DNA"/>
</dbReference>
<gene>
    <name evidence="1" type="ORF">BES08_29225</name>
</gene>
<name>A0A1D8AFI7_9SPHN</name>
<dbReference type="AlphaFoldDB" id="A0A1D8AFI7"/>
<dbReference type="KEGG" id="nre:BES08_29225"/>
<proteinExistence type="predicted"/>
<evidence type="ECO:0000313" key="2">
    <source>
        <dbReference type="Proteomes" id="UP000094626"/>
    </source>
</evidence>
<dbReference type="Proteomes" id="UP000094626">
    <property type="component" value="Plasmid pSA2"/>
</dbReference>
<geneLocation type="plasmid" evidence="1 2">
    <name>pSA2</name>
</geneLocation>
<keyword evidence="1" id="KW-0614">Plasmid</keyword>